<dbReference type="InterPro" id="IPR043502">
    <property type="entry name" value="DNA/RNA_pol_sf"/>
</dbReference>
<evidence type="ECO:0000313" key="1">
    <source>
        <dbReference type="EMBL" id="TNN11908.1"/>
    </source>
</evidence>
<dbReference type="OrthoDB" id="6783748at2759"/>
<protein>
    <submittedName>
        <fullName evidence="1">Gap-Pol polyprotein</fullName>
    </submittedName>
</protein>
<evidence type="ECO:0000313" key="2">
    <source>
        <dbReference type="Proteomes" id="UP000311919"/>
    </source>
</evidence>
<dbReference type="Gene3D" id="2.40.70.10">
    <property type="entry name" value="Acid Proteases"/>
    <property type="match status" value="1"/>
</dbReference>
<dbReference type="CDD" id="cd00303">
    <property type="entry name" value="retropepsin_like"/>
    <property type="match status" value="1"/>
</dbReference>
<feature type="non-terminal residue" evidence="1">
    <location>
        <position position="377"/>
    </location>
</feature>
<dbReference type="Gene3D" id="3.30.420.10">
    <property type="entry name" value="Ribonuclease H-like superfamily/Ribonuclease H"/>
    <property type="match status" value="1"/>
</dbReference>
<dbReference type="Gene3D" id="3.10.10.10">
    <property type="entry name" value="HIV Type 1 Reverse Transcriptase, subunit A, domain 1"/>
    <property type="match status" value="1"/>
</dbReference>
<dbReference type="PANTHER" id="PTHR37984:SF9">
    <property type="entry name" value="INTEGRASE CATALYTIC DOMAIN-CONTAINING PROTEIN"/>
    <property type="match status" value="1"/>
</dbReference>
<dbReference type="InterPro" id="IPR021109">
    <property type="entry name" value="Peptidase_aspartic_dom_sf"/>
</dbReference>
<reference evidence="1 2" key="1">
    <citation type="submission" date="2019-03" db="EMBL/GenBank/DDBJ databases">
        <title>An improved genome assembly of the fluke Schistosoma japonicum.</title>
        <authorList>
            <person name="Hu W."/>
            <person name="Luo F."/>
            <person name="Yin M."/>
            <person name="Mo X."/>
            <person name="Sun C."/>
            <person name="Wu Q."/>
            <person name="Zhu B."/>
            <person name="Xiang M."/>
            <person name="Wang J."/>
            <person name="Wang Y."/>
            <person name="Zhang T."/>
            <person name="Xu B."/>
            <person name="Zheng H."/>
            <person name="Feng Z."/>
        </authorList>
    </citation>
    <scope>NUCLEOTIDE SEQUENCE [LARGE SCALE GENOMIC DNA]</scope>
    <source>
        <strain evidence="1">HuSjv2</strain>
        <tissue evidence="1">Worms</tissue>
    </source>
</reference>
<dbReference type="InterPro" id="IPR036397">
    <property type="entry name" value="RNaseH_sf"/>
</dbReference>
<dbReference type="SUPFAM" id="SSF53098">
    <property type="entry name" value="Ribonuclease H-like"/>
    <property type="match status" value="1"/>
</dbReference>
<dbReference type="AlphaFoldDB" id="A0A4Z2D640"/>
<name>A0A4Z2D640_SCHJA</name>
<dbReference type="GO" id="GO:0003676">
    <property type="term" value="F:nucleic acid binding"/>
    <property type="evidence" value="ECO:0007669"/>
    <property type="project" value="InterPro"/>
</dbReference>
<dbReference type="GO" id="GO:0006259">
    <property type="term" value="P:DNA metabolic process"/>
    <property type="evidence" value="ECO:0007669"/>
    <property type="project" value="UniProtKB-ARBA"/>
</dbReference>
<dbReference type="Pfam" id="PF13975">
    <property type="entry name" value="gag-asp_proteas"/>
    <property type="match status" value="1"/>
</dbReference>
<dbReference type="SUPFAM" id="SSF50630">
    <property type="entry name" value="Acid proteases"/>
    <property type="match status" value="1"/>
</dbReference>
<dbReference type="EMBL" id="SKCS01000282">
    <property type="protein sequence ID" value="TNN11908.1"/>
    <property type="molecule type" value="Genomic_DNA"/>
</dbReference>
<dbReference type="SUPFAM" id="SSF56672">
    <property type="entry name" value="DNA/RNA polymerases"/>
    <property type="match status" value="1"/>
</dbReference>
<proteinExistence type="predicted"/>
<gene>
    <name evidence="1" type="ORF">EWB00_004362</name>
</gene>
<sequence length="377" mass="42310">VRINGKVLVCLVDTGAAISLIDVGLCREIRACSLAVQTVSGHALKILGVSDCCVEVGDRVVRYPFVVTKDIQQTILGADFLREVEAVVDTKNKTVNIKYRHFSIHENSQIAKTQAAILPQVNIENINKAYGYCDKVTHEIPVNSRKKTTFHTRRIPMLRDGIIEEADSRYNSPVLLVKKSNGKYRFCVNFRELNSITELKPCSMPTVAETLDRLQQAKVRTTPYHPQTNGLTERNNHTLKEWLAAKGGNWETELPMILLAHRASNQGTTKKSSFQPMYGRRPRLPGDLIKCRGRRSITGSGLGSKKVLPKWEGPYTVIASRGPVYTIKKDNKEKRVNISQLQRWMCWNDGANTQKQPATAEARRSARIRAQQFNGGA</sequence>
<accession>A0A4Z2D640</accession>
<dbReference type="InterPro" id="IPR050951">
    <property type="entry name" value="Retrovirus_Pol_polyprotein"/>
</dbReference>
<comment type="caution">
    <text evidence="1">The sequence shown here is derived from an EMBL/GenBank/DDBJ whole genome shotgun (WGS) entry which is preliminary data.</text>
</comment>
<organism evidence="1 2">
    <name type="scientific">Schistosoma japonicum</name>
    <name type="common">Blood fluke</name>
    <dbReference type="NCBI Taxonomy" id="6182"/>
    <lineage>
        <taxon>Eukaryota</taxon>
        <taxon>Metazoa</taxon>
        <taxon>Spiralia</taxon>
        <taxon>Lophotrochozoa</taxon>
        <taxon>Platyhelminthes</taxon>
        <taxon>Trematoda</taxon>
        <taxon>Digenea</taxon>
        <taxon>Strigeidida</taxon>
        <taxon>Schistosomatoidea</taxon>
        <taxon>Schistosomatidae</taxon>
        <taxon>Schistosoma</taxon>
    </lineage>
</organism>
<keyword evidence="2" id="KW-1185">Reference proteome</keyword>
<feature type="non-terminal residue" evidence="1">
    <location>
        <position position="1"/>
    </location>
</feature>
<dbReference type="InterPro" id="IPR012337">
    <property type="entry name" value="RNaseH-like_sf"/>
</dbReference>
<dbReference type="Proteomes" id="UP000311919">
    <property type="component" value="Unassembled WGS sequence"/>
</dbReference>
<dbReference type="PANTHER" id="PTHR37984">
    <property type="entry name" value="PROTEIN CBG26694"/>
    <property type="match status" value="1"/>
</dbReference>
<dbReference type="STRING" id="6182.A0A4Z2D640"/>